<comment type="caution">
    <text evidence="7">The sequence shown here is derived from an EMBL/GenBank/DDBJ whole genome shotgun (WGS) entry which is preliminary data.</text>
</comment>
<reference evidence="7" key="2">
    <citation type="journal article" date="2021" name="PeerJ">
        <title>Extensive microbial diversity within the chicken gut microbiome revealed by metagenomics and culture.</title>
        <authorList>
            <person name="Gilroy R."/>
            <person name="Ravi A."/>
            <person name="Getino M."/>
            <person name="Pursley I."/>
            <person name="Horton D.L."/>
            <person name="Alikhan N.F."/>
            <person name="Baker D."/>
            <person name="Gharbi K."/>
            <person name="Hall N."/>
            <person name="Watson M."/>
            <person name="Adriaenssens E.M."/>
            <person name="Foster-Nyarko E."/>
            <person name="Jarju S."/>
            <person name="Secka A."/>
            <person name="Antonio M."/>
            <person name="Oren A."/>
            <person name="Chaudhuri R.R."/>
            <person name="La Ragione R."/>
            <person name="Hildebrand F."/>
            <person name="Pallen M.J."/>
        </authorList>
    </citation>
    <scope>NUCLEOTIDE SEQUENCE</scope>
    <source>
        <strain evidence="7">CHK188-20938</strain>
    </source>
</reference>
<dbReference type="PROSITE" id="PS00801">
    <property type="entry name" value="TRANSKETOLASE_1"/>
    <property type="match status" value="1"/>
</dbReference>
<accession>A0A9D1TAL0</accession>
<dbReference type="InterPro" id="IPR029061">
    <property type="entry name" value="THDP-binding"/>
</dbReference>
<dbReference type="SUPFAM" id="SSF52518">
    <property type="entry name" value="Thiamin diphosphate-binding fold (THDP-binding)"/>
    <property type="match status" value="1"/>
</dbReference>
<dbReference type="AlphaFoldDB" id="A0A9D1TAL0"/>
<keyword evidence="4" id="KW-0479">Metal-binding</keyword>
<evidence type="ECO:0000259" key="6">
    <source>
        <dbReference type="Pfam" id="PF00456"/>
    </source>
</evidence>
<evidence type="ECO:0000256" key="3">
    <source>
        <dbReference type="ARBA" id="ARBA00022679"/>
    </source>
</evidence>
<gene>
    <name evidence="7" type="ORF">IAB71_09265</name>
</gene>
<dbReference type="CDD" id="cd02012">
    <property type="entry name" value="TPP_TK"/>
    <property type="match status" value="1"/>
</dbReference>
<sequence length="286" mass="31115">MEQKELNDLKKSACQLRMDVLEEVFEAQSGHPGGALSSAEILTWLYQKELRVDPQNPGDPGRDRFILSKGHSSPGLYAALAQRGFFDKEILKSFRAPGSVLQGHPDMKKTPGVDMSTGSLGQGVSAACGMALGAKLFQETYRTYVLLGDGEMEEGQVWEAAMFAGHKKLDNLCWIIDCNGLQIDGPVSQVGGPEPLDSKLEAFGFQVIPVENGNDFEQLEQAFASAKEPDGKPKVILAGTVKGKGVSFMENQVSWHGAAPNEEQYGQALCELKRVMKDLENSEGKH</sequence>
<comment type="similarity">
    <text evidence="2">Belongs to the transketolase family.</text>
</comment>
<comment type="cofactor">
    <cofactor evidence="1">
        <name>thiamine diphosphate</name>
        <dbReference type="ChEBI" id="CHEBI:58937"/>
    </cofactor>
</comment>
<evidence type="ECO:0000256" key="2">
    <source>
        <dbReference type="ARBA" id="ARBA00007131"/>
    </source>
</evidence>
<dbReference type="GO" id="GO:0046872">
    <property type="term" value="F:metal ion binding"/>
    <property type="evidence" value="ECO:0007669"/>
    <property type="project" value="UniProtKB-KW"/>
</dbReference>
<evidence type="ECO:0000256" key="4">
    <source>
        <dbReference type="ARBA" id="ARBA00022723"/>
    </source>
</evidence>
<keyword evidence="3" id="KW-0808">Transferase</keyword>
<proteinExistence type="inferred from homology"/>
<evidence type="ECO:0000256" key="5">
    <source>
        <dbReference type="ARBA" id="ARBA00023052"/>
    </source>
</evidence>
<reference evidence="7" key="1">
    <citation type="submission" date="2020-10" db="EMBL/GenBank/DDBJ databases">
        <authorList>
            <person name="Gilroy R."/>
        </authorList>
    </citation>
    <scope>NUCLEOTIDE SEQUENCE</scope>
    <source>
        <strain evidence="7">CHK188-20938</strain>
    </source>
</reference>
<dbReference type="PANTHER" id="PTHR47514:SF1">
    <property type="entry name" value="TRANSKETOLASE N-TERMINAL SECTION-RELATED"/>
    <property type="match status" value="1"/>
</dbReference>
<dbReference type="InterPro" id="IPR049557">
    <property type="entry name" value="Transketolase_CS"/>
</dbReference>
<feature type="domain" description="Transketolase N-terminal" evidence="6">
    <location>
        <begin position="13"/>
        <end position="264"/>
    </location>
</feature>
<keyword evidence="5" id="KW-0786">Thiamine pyrophosphate</keyword>
<dbReference type="Gene3D" id="3.40.50.970">
    <property type="match status" value="1"/>
</dbReference>
<evidence type="ECO:0000313" key="8">
    <source>
        <dbReference type="Proteomes" id="UP000824169"/>
    </source>
</evidence>
<protein>
    <submittedName>
        <fullName evidence="7">Transketolase</fullName>
    </submittedName>
</protein>
<dbReference type="PANTHER" id="PTHR47514">
    <property type="entry name" value="TRANSKETOLASE N-TERMINAL SECTION-RELATED"/>
    <property type="match status" value="1"/>
</dbReference>
<dbReference type="InterPro" id="IPR005474">
    <property type="entry name" value="Transketolase_N"/>
</dbReference>
<dbReference type="Pfam" id="PF00456">
    <property type="entry name" value="Transketolase_N"/>
    <property type="match status" value="1"/>
</dbReference>
<evidence type="ECO:0000313" key="7">
    <source>
        <dbReference type="EMBL" id="HIV25944.1"/>
    </source>
</evidence>
<organism evidence="7 8">
    <name type="scientific">Candidatus Scatomonas pullistercoris</name>
    <dbReference type="NCBI Taxonomy" id="2840920"/>
    <lineage>
        <taxon>Bacteria</taxon>
        <taxon>Bacillati</taxon>
        <taxon>Bacillota</taxon>
        <taxon>Clostridia</taxon>
        <taxon>Lachnospirales</taxon>
        <taxon>Lachnospiraceae</taxon>
        <taxon>Lachnospiraceae incertae sedis</taxon>
        <taxon>Candidatus Scatomonas</taxon>
    </lineage>
</organism>
<dbReference type="EMBL" id="DVOO01000028">
    <property type="protein sequence ID" value="HIV25944.1"/>
    <property type="molecule type" value="Genomic_DNA"/>
</dbReference>
<dbReference type="GO" id="GO:0016740">
    <property type="term" value="F:transferase activity"/>
    <property type="evidence" value="ECO:0007669"/>
    <property type="project" value="UniProtKB-KW"/>
</dbReference>
<dbReference type="Proteomes" id="UP000824169">
    <property type="component" value="Unassembled WGS sequence"/>
</dbReference>
<evidence type="ECO:0000256" key="1">
    <source>
        <dbReference type="ARBA" id="ARBA00001964"/>
    </source>
</evidence>
<name>A0A9D1TAL0_9FIRM</name>